<dbReference type="PANTHER" id="PTHR42643:SF30">
    <property type="entry name" value="IONOTROPIC RECEPTOR 40A-RELATED"/>
    <property type="match status" value="1"/>
</dbReference>
<keyword evidence="7" id="KW-0325">Glycoprotein</keyword>
<organism evidence="11 12">
    <name type="scientific">Anopheles culicifacies</name>
    <dbReference type="NCBI Taxonomy" id="139723"/>
    <lineage>
        <taxon>Eukaryota</taxon>
        <taxon>Metazoa</taxon>
        <taxon>Ecdysozoa</taxon>
        <taxon>Arthropoda</taxon>
        <taxon>Hexapoda</taxon>
        <taxon>Insecta</taxon>
        <taxon>Pterygota</taxon>
        <taxon>Neoptera</taxon>
        <taxon>Endopterygota</taxon>
        <taxon>Diptera</taxon>
        <taxon>Nematocera</taxon>
        <taxon>Culicoidea</taxon>
        <taxon>Culicidae</taxon>
        <taxon>Anophelinae</taxon>
        <taxon>Anopheles</taxon>
        <taxon>culicifacies species complex</taxon>
    </lineage>
</organism>
<keyword evidence="10" id="KW-0732">Signal</keyword>
<proteinExistence type="predicted"/>
<evidence type="ECO:0000256" key="7">
    <source>
        <dbReference type="ARBA" id="ARBA00023180"/>
    </source>
</evidence>
<feature type="transmembrane region" description="Helical" evidence="9">
    <location>
        <begin position="325"/>
        <end position="344"/>
    </location>
</feature>
<dbReference type="EMBL" id="AXCM01002410">
    <property type="status" value="NOT_ANNOTATED_CDS"/>
    <property type="molecule type" value="Genomic_DNA"/>
</dbReference>
<evidence type="ECO:0000313" key="12">
    <source>
        <dbReference type="Proteomes" id="UP000075883"/>
    </source>
</evidence>
<evidence type="ECO:0008006" key="13">
    <source>
        <dbReference type="Google" id="ProtNLM"/>
    </source>
</evidence>
<evidence type="ECO:0000256" key="1">
    <source>
        <dbReference type="ARBA" id="ARBA00004651"/>
    </source>
</evidence>
<evidence type="ECO:0000256" key="8">
    <source>
        <dbReference type="SAM" id="MobiDB-lite"/>
    </source>
</evidence>
<name>A0A182MJ29_9DIPT</name>
<evidence type="ECO:0000256" key="2">
    <source>
        <dbReference type="ARBA" id="ARBA00022475"/>
    </source>
</evidence>
<keyword evidence="12" id="KW-1185">Reference proteome</keyword>
<protein>
    <recommendedName>
        <fullName evidence="13">Ionotropic glutamate receptor C-terminal domain-containing protein</fullName>
    </recommendedName>
</protein>
<keyword evidence="6" id="KW-0675">Receptor</keyword>
<evidence type="ECO:0000256" key="5">
    <source>
        <dbReference type="ARBA" id="ARBA00023136"/>
    </source>
</evidence>
<dbReference type="PANTHER" id="PTHR42643">
    <property type="entry name" value="IONOTROPIC RECEPTOR 20A-RELATED"/>
    <property type="match status" value="1"/>
</dbReference>
<feature type="signal peptide" evidence="10">
    <location>
        <begin position="1"/>
        <end position="28"/>
    </location>
</feature>
<dbReference type="InterPro" id="IPR052192">
    <property type="entry name" value="Insect_Ionotropic_Sensory_Rcpt"/>
</dbReference>
<keyword evidence="2" id="KW-1003">Cell membrane</keyword>
<feature type="compositionally biased region" description="Polar residues" evidence="8">
    <location>
        <begin position="550"/>
        <end position="561"/>
    </location>
</feature>
<dbReference type="Proteomes" id="UP000075883">
    <property type="component" value="Unassembled WGS sequence"/>
</dbReference>
<feature type="transmembrane region" description="Helical" evidence="9">
    <location>
        <begin position="293"/>
        <end position="313"/>
    </location>
</feature>
<comment type="subcellular location">
    <subcellularLocation>
        <location evidence="1">Cell membrane</location>
        <topology evidence="1">Multi-pass membrane protein</topology>
    </subcellularLocation>
</comment>
<evidence type="ECO:0000256" key="6">
    <source>
        <dbReference type="ARBA" id="ARBA00023170"/>
    </source>
</evidence>
<keyword evidence="4 9" id="KW-1133">Transmembrane helix</keyword>
<reference evidence="11" key="2">
    <citation type="submission" date="2020-05" db="UniProtKB">
        <authorList>
            <consortium name="EnsemblMetazoa"/>
        </authorList>
    </citation>
    <scope>IDENTIFICATION</scope>
    <source>
        <strain evidence="11">A-37</strain>
    </source>
</reference>
<feature type="chain" id="PRO_5008128398" description="Ionotropic glutamate receptor C-terminal domain-containing protein" evidence="10">
    <location>
        <begin position="29"/>
        <end position="572"/>
    </location>
</feature>
<reference evidence="12" key="1">
    <citation type="submission" date="2013-09" db="EMBL/GenBank/DDBJ databases">
        <title>The Genome Sequence of Anopheles culicifacies species A.</title>
        <authorList>
            <consortium name="The Broad Institute Genomics Platform"/>
            <person name="Neafsey D.E."/>
            <person name="Besansky N."/>
            <person name="Howell P."/>
            <person name="Walton C."/>
            <person name="Young S.K."/>
            <person name="Zeng Q."/>
            <person name="Gargeya S."/>
            <person name="Fitzgerald M."/>
            <person name="Haas B."/>
            <person name="Abouelleil A."/>
            <person name="Allen A.W."/>
            <person name="Alvarado L."/>
            <person name="Arachchi H.M."/>
            <person name="Berlin A.M."/>
            <person name="Chapman S.B."/>
            <person name="Gainer-Dewar J."/>
            <person name="Goldberg J."/>
            <person name="Griggs A."/>
            <person name="Gujja S."/>
            <person name="Hansen M."/>
            <person name="Howarth C."/>
            <person name="Imamovic A."/>
            <person name="Ireland A."/>
            <person name="Larimer J."/>
            <person name="McCowan C."/>
            <person name="Murphy C."/>
            <person name="Pearson M."/>
            <person name="Poon T.W."/>
            <person name="Priest M."/>
            <person name="Roberts A."/>
            <person name="Saif S."/>
            <person name="Shea T."/>
            <person name="Sisk P."/>
            <person name="Sykes S."/>
            <person name="Wortman J."/>
            <person name="Nusbaum C."/>
            <person name="Birren B."/>
        </authorList>
    </citation>
    <scope>NUCLEOTIDE SEQUENCE [LARGE SCALE GENOMIC DNA]</scope>
    <source>
        <strain evidence="12">A-37</strain>
    </source>
</reference>
<keyword evidence="5 9" id="KW-0472">Membrane</keyword>
<accession>A0A182MJ29</accession>
<dbReference type="VEuPathDB" id="VectorBase:ACUA019484"/>
<evidence type="ECO:0000256" key="9">
    <source>
        <dbReference type="SAM" id="Phobius"/>
    </source>
</evidence>
<evidence type="ECO:0000256" key="3">
    <source>
        <dbReference type="ARBA" id="ARBA00022692"/>
    </source>
</evidence>
<feature type="region of interest" description="Disordered" evidence="8">
    <location>
        <begin position="550"/>
        <end position="572"/>
    </location>
</feature>
<sequence length="572" mass="66067">MDSSVSTPAVVLWVIVFFACFSIDGVSGNATNPFPLLTPPHSDISFILEAFIELQKQWCPTWRYKKIFILNYSPEPLSEDILTAILKQNEPPKIISTEGSGLAYWTFENRRCAVVMVRGYEILRPHDPVYFGSRYFMFHAKLEKNVFMDDLNRGIGVILDKAYHILYNRTAIEIHHKNFFTNETIQLDPQNIRVPNDLMNLNGRKLRLAIPDGNHEVLTFDAYLGETIAQRRNASFELAPTMDTNTDYGVVNIGVPFQGTDKMFAIGSTFISILVPRSKPKSLIAVLIDPFDYYSWITLFALIFVMATVLSLFGKLLSRVSFLELIVEMVMCLLGGPTLKYGSWFGNQIITNYCFLSIVIMSSYQSLIISFLSYKRYHPNIDTATDIRNKCIFPHDTPFAHYLDLRAKRDNEHTENMCYTFNSRDNKHITSLLVESMRSIDEGANQAYMRNYRIADHAFYNFHLLYYFYNKSFIREIFPFFIHAFYESGLFDQYYRNKSTHVQQYKQEVFVMKAFNVEDLSIVWYLYISGVIVSATALLDEPSGSGLWNTGNRNLTGSNRTRPPVQRQKGWQ</sequence>
<dbReference type="GO" id="GO:0005886">
    <property type="term" value="C:plasma membrane"/>
    <property type="evidence" value="ECO:0007669"/>
    <property type="project" value="UniProtKB-SubCell"/>
</dbReference>
<dbReference type="EnsemblMetazoa" id="ACUA019484-RA">
    <property type="protein sequence ID" value="ACUA019484-PA"/>
    <property type="gene ID" value="ACUA019484"/>
</dbReference>
<evidence type="ECO:0000256" key="10">
    <source>
        <dbReference type="SAM" id="SignalP"/>
    </source>
</evidence>
<keyword evidence="3 9" id="KW-0812">Transmembrane</keyword>
<evidence type="ECO:0000256" key="4">
    <source>
        <dbReference type="ARBA" id="ARBA00022989"/>
    </source>
</evidence>
<evidence type="ECO:0000313" key="11">
    <source>
        <dbReference type="EnsemblMetazoa" id="ACUA019484-PA"/>
    </source>
</evidence>
<feature type="transmembrane region" description="Helical" evidence="9">
    <location>
        <begin position="350"/>
        <end position="372"/>
    </location>
</feature>
<dbReference type="AlphaFoldDB" id="A0A182MJ29"/>
<feature type="transmembrane region" description="Helical" evidence="9">
    <location>
        <begin position="522"/>
        <end position="539"/>
    </location>
</feature>